<evidence type="ECO:0000313" key="6">
    <source>
        <dbReference type="Proteomes" id="UP000654370"/>
    </source>
</evidence>
<comment type="similarity">
    <text evidence="1">Belongs to the methyltransferase superfamily.</text>
</comment>
<dbReference type="SUPFAM" id="SSF53335">
    <property type="entry name" value="S-adenosyl-L-methionine-dependent methyltransferases"/>
    <property type="match status" value="1"/>
</dbReference>
<gene>
    <name evidence="5" type="ORF">INT43_005546</name>
</gene>
<dbReference type="PANTHER" id="PTHR44942:SF4">
    <property type="entry name" value="METHYLTRANSFERASE TYPE 11 DOMAIN-CONTAINING PROTEIN"/>
    <property type="match status" value="1"/>
</dbReference>
<evidence type="ECO:0000256" key="3">
    <source>
        <dbReference type="ARBA" id="ARBA00022679"/>
    </source>
</evidence>
<feature type="non-terminal residue" evidence="5">
    <location>
        <position position="1"/>
    </location>
</feature>
<protein>
    <recommendedName>
        <fullName evidence="4">Methyltransferase type 11 domain-containing protein</fullName>
    </recommendedName>
</protein>
<organism evidence="5 6">
    <name type="scientific">Mortierella isabellina</name>
    <name type="common">Filamentous fungus</name>
    <name type="synonym">Umbelopsis isabellina</name>
    <dbReference type="NCBI Taxonomy" id="91625"/>
    <lineage>
        <taxon>Eukaryota</taxon>
        <taxon>Fungi</taxon>
        <taxon>Fungi incertae sedis</taxon>
        <taxon>Mucoromycota</taxon>
        <taxon>Mucoromycotina</taxon>
        <taxon>Umbelopsidomycetes</taxon>
        <taxon>Umbelopsidales</taxon>
        <taxon>Umbelopsidaceae</taxon>
        <taxon>Umbelopsis</taxon>
    </lineage>
</organism>
<keyword evidence="6" id="KW-1185">Reference proteome</keyword>
<dbReference type="GO" id="GO:0032259">
    <property type="term" value="P:methylation"/>
    <property type="evidence" value="ECO:0007669"/>
    <property type="project" value="UniProtKB-KW"/>
</dbReference>
<keyword evidence="2" id="KW-0489">Methyltransferase</keyword>
<keyword evidence="3" id="KW-0808">Transferase</keyword>
<dbReference type="InterPro" id="IPR013216">
    <property type="entry name" value="Methyltransf_11"/>
</dbReference>
<dbReference type="AlphaFoldDB" id="A0A8H7PLP2"/>
<proteinExistence type="inferred from homology"/>
<evidence type="ECO:0000256" key="1">
    <source>
        <dbReference type="ARBA" id="ARBA00008361"/>
    </source>
</evidence>
<dbReference type="Pfam" id="PF08241">
    <property type="entry name" value="Methyltransf_11"/>
    <property type="match status" value="1"/>
</dbReference>
<reference evidence="5" key="1">
    <citation type="submission" date="2020-12" db="EMBL/GenBank/DDBJ databases">
        <title>Metabolic potential, ecology and presence of endohyphal bacteria is reflected in genomic diversity of Mucoromycotina.</title>
        <authorList>
            <person name="Muszewska A."/>
            <person name="Okrasinska A."/>
            <person name="Steczkiewicz K."/>
            <person name="Drgas O."/>
            <person name="Orlowska M."/>
            <person name="Perlinska-Lenart U."/>
            <person name="Aleksandrzak-Piekarczyk T."/>
            <person name="Szatraj K."/>
            <person name="Zielenkiewicz U."/>
            <person name="Pilsyk S."/>
            <person name="Malc E."/>
            <person name="Mieczkowski P."/>
            <person name="Kruszewska J.S."/>
            <person name="Biernat P."/>
            <person name="Pawlowska J."/>
        </authorList>
    </citation>
    <scope>NUCLEOTIDE SEQUENCE</scope>
    <source>
        <strain evidence="5">WA0000067209</strain>
    </source>
</reference>
<dbReference type="InterPro" id="IPR029063">
    <property type="entry name" value="SAM-dependent_MTases_sf"/>
</dbReference>
<dbReference type="PANTHER" id="PTHR44942">
    <property type="entry name" value="METHYLTRANSF_11 DOMAIN-CONTAINING PROTEIN"/>
    <property type="match status" value="1"/>
</dbReference>
<evidence type="ECO:0000259" key="4">
    <source>
        <dbReference type="Pfam" id="PF08241"/>
    </source>
</evidence>
<dbReference type="InterPro" id="IPR051052">
    <property type="entry name" value="Diverse_substrate_MTase"/>
</dbReference>
<evidence type="ECO:0000256" key="2">
    <source>
        <dbReference type="ARBA" id="ARBA00022603"/>
    </source>
</evidence>
<evidence type="ECO:0000313" key="5">
    <source>
        <dbReference type="EMBL" id="KAG2176312.1"/>
    </source>
</evidence>
<dbReference type="CDD" id="cd02440">
    <property type="entry name" value="AdoMet_MTases"/>
    <property type="match status" value="1"/>
</dbReference>
<accession>A0A8H7PLP2</accession>
<dbReference type="Gene3D" id="3.40.50.150">
    <property type="entry name" value="Vaccinia Virus protein VP39"/>
    <property type="match status" value="1"/>
</dbReference>
<sequence length="215" mass="24324">MTTFSNKDFDSALYHAARPVYHEGTYELIYDYHQKKGGQFDTAADVGTGTGQAALKLAGKFKSVIGTDISEKMLEAAEKKPNLQFQACPAEKLPFADSSFDLVSTFEAMHYFKYEEYFKEVQRVLKPNGTLAVVVYHLPHAKDMPEVSQAINTLIFEKLKSSWGTSFLKVYSNATHADTHHNPDQGRFLVDNLYRDISFVSLLSIPRKQRQRMPG</sequence>
<comment type="caution">
    <text evidence="5">The sequence shown here is derived from an EMBL/GenBank/DDBJ whole genome shotgun (WGS) entry which is preliminary data.</text>
</comment>
<dbReference type="EMBL" id="JAEPQZ010000010">
    <property type="protein sequence ID" value="KAG2176312.1"/>
    <property type="molecule type" value="Genomic_DNA"/>
</dbReference>
<name>A0A8H7PLP2_MORIS</name>
<dbReference type="OrthoDB" id="10027013at2759"/>
<dbReference type="GO" id="GO:0008757">
    <property type="term" value="F:S-adenosylmethionine-dependent methyltransferase activity"/>
    <property type="evidence" value="ECO:0007669"/>
    <property type="project" value="InterPro"/>
</dbReference>
<feature type="domain" description="Methyltransferase type 11" evidence="4">
    <location>
        <begin position="45"/>
        <end position="132"/>
    </location>
</feature>
<dbReference type="Proteomes" id="UP000654370">
    <property type="component" value="Unassembled WGS sequence"/>
</dbReference>